<dbReference type="PROSITE" id="PS00707">
    <property type="entry name" value="GLYCOSYL_HYDROL_F31_2"/>
    <property type="match status" value="1"/>
</dbReference>
<accession>A0A8X6KS89</accession>
<dbReference type="Pfam" id="PF01055">
    <property type="entry name" value="Glyco_hydro_31_2nd"/>
    <property type="match status" value="1"/>
</dbReference>
<feature type="domain" description="Glycoside hydrolase family 31 TIM barrel" evidence="6">
    <location>
        <begin position="1"/>
        <end position="213"/>
    </location>
</feature>
<dbReference type="InterPro" id="IPR013780">
    <property type="entry name" value="Glyco_hydro_b"/>
</dbReference>
<dbReference type="InterPro" id="IPR000322">
    <property type="entry name" value="Glyco_hydro_31_TIM"/>
</dbReference>
<dbReference type="AlphaFoldDB" id="A0A8X6KS89"/>
<dbReference type="Gene3D" id="2.60.40.1180">
    <property type="entry name" value="Golgi alpha-mannosidase II"/>
    <property type="match status" value="1"/>
</dbReference>
<protein>
    <submittedName>
        <fullName evidence="7">Probable maltase-glucoamylase 2</fullName>
    </submittedName>
</protein>
<evidence type="ECO:0000256" key="5">
    <source>
        <dbReference type="RuleBase" id="RU361185"/>
    </source>
</evidence>
<gene>
    <name evidence="7" type="primary">MGAM2</name>
    <name evidence="7" type="ORF">TNCT_577361</name>
</gene>
<dbReference type="PANTHER" id="PTHR22762:SF133">
    <property type="entry name" value="P-TYPE DOMAIN-CONTAINING PROTEIN"/>
    <property type="match status" value="1"/>
</dbReference>
<evidence type="ECO:0000256" key="4">
    <source>
        <dbReference type="ARBA" id="ARBA00023295"/>
    </source>
</evidence>
<dbReference type="Gene3D" id="3.20.20.80">
    <property type="entry name" value="Glycosidases"/>
    <property type="match status" value="1"/>
</dbReference>
<comment type="caution">
    <text evidence="7">The sequence shown here is derived from an EMBL/GenBank/DDBJ whole genome shotgun (WGS) entry which is preliminary data.</text>
</comment>
<reference evidence="7" key="1">
    <citation type="submission" date="2020-07" db="EMBL/GenBank/DDBJ databases">
        <title>Multicomponent nature underlies the extraordinary mechanical properties of spider dragline silk.</title>
        <authorList>
            <person name="Kono N."/>
            <person name="Nakamura H."/>
            <person name="Mori M."/>
            <person name="Yoshida Y."/>
            <person name="Ohtoshi R."/>
            <person name="Malay A.D."/>
            <person name="Moran D.A.P."/>
            <person name="Tomita M."/>
            <person name="Numata K."/>
            <person name="Arakawa K."/>
        </authorList>
    </citation>
    <scope>NUCLEOTIDE SEQUENCE</scope>
</reference>
<keyword evidence="4 5" id="KW-0326">Glycosidase</keyword>
<evidence type="ECO:0000259" key="6">
    <source>
        <dbReference type="Pfam" id="PF01055"/>
    </source>
</evidence>
<evidence type="ECO:0000256" key="1">
    <source>
        <dbReference type="ARBA" id="ARBA00007806"/>
    </source>
</evidence>
<proteinExistence type="inferred from homology"/>
<dbReference type="SUPFAM" id="SSF51445">
    <property type="entry name" value="(Trans)glycosidases"/>
    <property type="match status" value="1"/>
</dbReference>
<dbReference type="GO" id="GO:0005975">
    <property type="term" value="P:carbohydrate metabolic process"/>
    <property type="evidence" value="ECO:0007669"/>
    <property type="project" value="InterPro"/>
</dbReference>
<name>A0A8X6KS89_TRICU</name>
<keyword evidence="2" id="KW-0732">Signal</keyword>
<dbReference type="InterPro" id="IPR030459">
    <property type="entry name" value="Glyco_hydro_31_CS"/>
</dbReference>
<dbReference type="Proteomes" id="UP000887116">
    <property type="component" value="Unassembled WGS sequence"/>
</dbReference>
<dbReference type="InterPro" id="IPR017853">
    <property type="entry name" value="GH"/>
</dbReference>
<evidence type="ECO:0000256" key="2">
    <source>
        <dbReference type="ARBA" id="ARBA00022729"/>
    </source>
</evidence>
<dbReference type="PANTHER" id="PTHR22762">
    <property type="entry name" value="ALPHA-GLUCOSIDASE"/>
    <property type="match status" value="1"/>
</dbReference>
<keyword evidence="8" id="KW-1185">Reference proteome</keyword>
<evidence type="ECO:0000313" key="7">
    <source>
        <dbReference type="EMBL" id="GFQ82401.1"/>
    </source>
</evidence>
<comment type="similarity">
    <text evidence="1 5">Belongs to the glycosyl hydrolase 31 family.</text>
</comment>
<dbReference type="EMBL" id="BMAO01022515">
    <property type="protein sequence ID" value="GFQ82401.1"/>
    <property type="molecule type" value="Genomic_DNA"/>
</dbReference>
<sequence length="231" mass="26678">MNEPANFGTNENKPTYCENKTECWSLKCPESPYENPPYNPVSNLGKDRLSTKTLCMESVQSDGQKDYRHYDVHSLYGLSQSEPTLKAVEFATRARSLVISRSTYPSSGRFTGHWLGDNKSKWDDLHRSIIGMLEFNIFGIPYVGADVCGFMEDTTPELCMRWMQLGAFYPFFRNHNNKDQKDQDPGAFEGDEQKAMREAVKLRYTLNPYLYTLFYHVQVHGDTVVRPLFHE</sequence>
<evidence type="ECO:0000313" key="8">
    <source>
        <dbReference type="Proteomes" id="UP000887116"/>
    </source>
</evidence>
<organism evidence="7 8">
    <name type="scientific">Trichonephila clavata</name>
    <name type="common">Joro spider</name>
    <name type="synonym">Nephila clavata</name>
    <dbReference type="NCBI Taxonomy" id="2740835"/>
    <lineage>
        <taxon>Eukaryota</taxon>
        <taxon>Metazoa</taxon>
        <taxon>Ecdysozoa</taxon>
        <taxon>Arthropoda</taxon>
        <taxon>Chelicerata</taxon>
        <taxon>Arachnida</taxon>
        <taxon>Araneae</taxon>
        <taxon>Araneomorphae</taxon>
        <taxon>Entelegynae</taxon>
        <taxon>Araneoidea</taxon>
        <taxon>Nephilidae</taxon>
        <taxon>Trichonephila</taxon>
    </lineage>
</organism>
<evidence type="ECO:0000256" key="3">
    <source>
        <dbReference type="ARBA" id="ARBA00022801"/>
    </source>
</evidence>
<dbReference type="OrthoDB" id="1334205at2759"/>
<keyword evidence="3 5" id="KW-0378">Hydrolase</keyword>
<dbReference type="GO" id="GO:0004558">
    <property type="term" value="F:alpha-1,4-glucosidase activity"/>
    <property type="evidence" value="ECO:0007669"/>
    <property type="project" value="TreeGrafter"/>
</dbReference>